<comment type="caution">
    <text evidence="1">The sequence shown here is derived from an EMBL/GenBank/DDBJ whole genome shotgun (WGS) entry which is preliminary data.</text>
</comment>
<organism evidence="1 2">
    <name type="scientific">Cucurbitaria berberidis CBS 394.84</name>
    <dbReference type="NCBI Taxonomy" id="1168544"/>
    <lineage>
        <taxon>Eukaryota</taxon>
        <taxon>Fungi</taxon>
        <taxon>Dikarya</taxon>
        <taxon>Ascomycota</taxon>
        <taxon>Pezizomycotina</taxon>
        <taxon>Dothideomycetes</taxon>
        <taxon>Pleosporomycetidae</taxon>
        <taxon>Pleosporales</taxon>
        <taxon>Pleosporineae</taxon>
        <taxon>Cucurbitariaceae</taxon>
        <taxon>Cucurbitaria</taxon>
    </lineage>
</organism>
<dbReference type="SUPFAM" id="SSF48403">
    <property type="entry name" value="Ankyrin repeat"/>
    <property type="match status" value="1"/>
</dbReference>
<name>A0A9P4GJ07_9PLEO</name>
<dbReference type="RefSeq" id="XP_040788907.1">
    <property type="nucleotide sequence ID" value="XM_040927441.1"/>
</dbReference>
<dbReference type="SMART" id="SM00248">
    <property type="entry name" value="ANK"/>
    <property type="match status" value="4"/>
</dbReference>
<sequence>QKELDECLTSVMPEGSLGMIKILVRHGSKLTIFSFFKAIRREEPAVFQLLIDHGWNIDSTEFEVTAVHAALRHDKLLRWLLEHGANPNIMSTRSRGSCAERRTPLVAAARMSDATPLEILLSYGTKLDPMVIFSAIWVRRYENGVATMAALLAHGVDVNYMSERLGTPLLYAVHRLRKEKVSFLMANGADPTIPCPASGLTAIEFAKKRGLVEILDILE</sequence>
<dbReference type="Pfam" id="PF12796">
    <property type="entry name" value="Ank_2"/>
    <property type="match status" value="1"/>
</dbReference>
<accession>A0A9P4GJ07</accession>
<dbReference type="GeneID" id="63844694"/>
<dbReference type="AlphaFoldDB" id="A0A9P4GJ07"/>
<evidence type="ECO:0000313" key="1">
    <source>
        <dbReference type="EMBL" id="KAF1846344.1"/>
    </source>
</evidence>
<dbReference type="InterPro" id="IPR002110">
    <property type="entry name" value="Ankyrin_rpt"/>
</dbReference>
<dbReference type="PANTHER" id="PTHR46224:SF64">
    <property type="entry name" value="IQ MOTIF AND ANKYRIN REPEAT DOMAIN-CONTAINING PROTEIN 1"/>
    <property type="match status" value="1"/>
</dbReference>
<dbReference type="InterPro" id="IPR036770">
    <property type="entry name" value="Ankyrin_rpt-contain_sf"/>
</dbReference>
<keyword evidence="2" id="KW-1185">Reference proteome</keyword>
<feature type="non-terminal residue" evidence="1">
    <location>
        <position position="219"/>
    </location>
</feature>
<dbReference type="PANTHER" id="PTHR46224">
    <property type="entry name" value="ANKYRIN REPEAT FAMILY PROTEIN"/>
    <property type="match status" value="1"/>
</dbReference>
<dbReference type="Gene3D" id="1.25.40.20">
    <property type="entry name" value="Ankyrin repeat-containing domain"/>
    <property type="match status" value="2"/>
</dbReference>
<proteinExistence type="predicted"/>
<gene>
    <name evidence="1" type="ORF">K460DRAFT_258647</name>
</gene>
<dbReference type="InterPro" id="IPR051616">
    <property type="entry name" value="Cul2-RING_E3_ligase_SR"/>
</dbReference>
<dbReference type="OrthoDB" id="539213at2759"/>
<dbReference type="Proteomes" id="UP000800039">
    <property type="component" value="Unassembled WGS sequence"/>
</dbReference>
<feature type="non-terminal residue" evidence="1">
    <location>
        <position position="1"/>
    </location>
</feature>
<reference evidence="1" key="1">
    <citation type="submission" date="2020-01" db="EMBL/GenBank/DDBJ databases">
        <authorList>
            <consortium name="DOE Joint Genome Institute"/>
            <person name="Haridas S."/>
            <person name="Albert R."/>
            <person name="Binder M."/>
            <person name="Bloem J."/>
            <person name="Labutti K."/>
            <person name="Salamov A."/>
            <person name="Andreopoulos B."/>
            <person name="Baker S.E."/>
            <person name="Barry K."/>
            <person name="Bills G."/>
            <person name="Bluhm B.H."/>
            <person name="Cannon C."/>
            <person name="Castanera R."/>
            <person name="Culley D.E."/>
            <person name="Daum C."/>
            <person name="Ezra D."/>
            <person name="Gonzalez J.B."/>
            <person name="Henrissat B."/>
            <person name="Kuo A."/>
            <person name="Liang C."/>
            <person name="Lipzen A."/>
            <person name="Lutzoni F."/>
            <person name="Magnuson J."/>
            <person name="Mondo S."/>
            <person name="Nolan M."/>
            <person name="Ohm R."/>
            <person name="Pangilinan J."/>
            <person name="Park H.-J."/>
            <person name="Ramirez L."/>
            <person name="Alfaro M."/>
            <person name="Sun H."/>
            <person name="Tritt A."/>
            <person name="Yoshinaga Y."/>
            <person name="Zwiers L.-H."/>
            <person name="Turgeon B.G."/>
            <person name="Goodwin S.B."/>
            <person name="Spatafora J.W."/>
            <person name="Crous P.W."/>
            <person name="Grigoriev I.V."/>
        </authorList>
    </citation>
    <scope>NUCLEOTIDE SEQUENCE</scope>
    <source>
        <strain evidence="1">CBS 394.84</strain>
    </source>
</reference>
<evidence type="ECO:0000313" key="2">
    <source>
        <dbReference type="Proteomes" id="UP000800039"/>
    </source>
</evidence>
<protein>
    <submittedName>
        <fullName evidence="1">Ankyrin</fullName>
    </submittedName>
</protein>
<dbReference type="EMBL" id="ML976616">
    <property type="protein sequence ID" value="KAF1846344.1"/>
    <property type="molecule type" value="Genomic_DNA"/>
</dbReference>